<proteinExistence type="inferred from homology"/>
<evidence type="ECO:0000313" key="10">
    <source>
        <dbReference type="Proteomes" id="UP000663760"/>
    </source>
</evidence>
<keyword evidence="10" id="KW-1185">Reference proteome</keyword>
<dbReference type="AlphaFoldDB" id="A0A7I8LGU2"/>
<evidence type="ECO:0000256" key="2">
    <source>
        <dbReference type="ARBA" id="ARBA00006722"/>
    </source>
</evidence>
<evidence type="ECO:0000256" key="1">
    <source>
        <dbReference type="ARBA" id="ARBA00004613"/>
    </source>
</evidence>
<name>A0A7I8LGU2_SPIIN</name>
<keyword evidence="3" id="KW-0964">Secreted</keyword>
<dbReference type="GO" id="GO:0031640">
    <property type="term" value="P:killing of cells of another organism"/>
    <property type="evidence" value="ECO:0007669"/>
    <property type="project" value="UniProtKB-KW"/>
</dbReference>
<feature type="signal peptide" evidence="8">
    <location>
        <begin position="1"/>
        <end position="25"/>
    </location>
</feature>
<dbReference type="GO" id="GO:0005576">
    <property type="term" value="C:extracellular region"/>
    <property type="evidence" value="ECO:0007669"/>
    <property type="project" value="UniProtKB-SubCell"/>
</dbReference>
<evidence type="ECO:0000256" key="4">
    <source>
        <dbReference type="ARBA" id="ARBA00022529"/>
    </source>
</evidence>
<keyword evidence="6 8" id="KW-0732">Signal</keyword>
<comment type="subcellular location">
    <subcellularLocation>
        <location evidence="1">Secreted</location>
    </subcellularLocation>
</comment>
<evidence type="ECO:0000256" key="6">
    <source>
        <dbReference type="ARBA" id="ARBA00022729"/>
    </source>
</evidence>
<organism evidence="9 10">
    <name type="scientific">Spirodela intermedia</name>
    <name type="common">Intermediate duckweed</name>
    <dbReference type="NCBI Taxonomy" id="51605"/>
    <lineage>
        <taxon>Eukaryota</taxon>
        <taxon>Viridiplantae</taxon>
        <taxon>Streptophyta</taxon>
        <taxon>Embryophyta</taxon>
        <taxon>Tracheophyta</taxon>
        <taxon>Spermatophyta</taxon>
        <taxon>Magnoliopsida</taxon>
        <taxon>Liliopsida</taxon>
        <taxon>Araceae</taxon>
        <taxon>Lemnoideae</taxon>
        <taxon>Spirodela</taxon>
    </lineage>
</organism>
<evidence type="ECO:0000256" key="7">
    <source>
        <dbReference type="ARBA" id="ARBA00022821"/>
    </source>
</evidence>
<gene>
    <name evidence="9" type="ORF">SI8410_15019132</name>
</gene>
<evidence type="ECO:0000256" key="5">
    <source>
        <dbReference type="ARBA" id="ARBA00022577"/>
    </source>
</evidence>
<dbReference type="GO" id="GO:0050832">
    <property type="term" value="P:defense response to fungus"/>
    <property type="evidence" value="ECO:0007669"/>
    <property type="project" value="UniProtKB-KW"/>
</dbReference>
<evidence type="ECO:0000313" key="9">
    <source>
        <dbReference type="EMBL" id="CAA7408454.1"/>
    </source>
</evidence>
<keyword evidence="7" id="KW-0611">Plant defense</keyword>
<feature type="chain" id="PRO_5029900602" evidence="8">
    <location>
        <begin position="26"/>
        <end position="72"/>
    </location>
</feature>
<dbReference type="Proteomes" id="UP000663760">
    <property type="component" value="Chromosome 15"/>
</dbReference>
<keyword evidence="4" id="KW-0929">Antimicrobial</keyword>
<sequence length="72" mass="7843">MSTKDSVAIFLMFCLLMSTTLQCGAQQKILPFRCQPGNKIDARKCNDRCVANSCKGGVCQHPGGVEVCHCFC</sequence>
<dbReference type="InterPro" id="IPR022618">
    <property type="entry name" value="Defensin-like_20-28"/>
</dbReference>
<evidence type="ECO:0000256" key="3">
    <source>
        <dbReference type="ARBA" id="ARBA00022525"/>
    </source>
</evidence>
<dbReference type="Pfam" id="PF10868">
    <property type="entry name" value="Defensin_like"/>
    <property type="match status" value="1"/>
</dbReference>
<accession>A0A7I8LGU2</accession>
<dbReference type="EMBL" id="LR746278">
    <property type="protein sequence ID" value="CAA7408454.1"/>
    <property type="molecule type" value="Genomic_DNA"/>
</dbReference>
<comment type="similarity">
    <text evidence="2">Belongs to the DEFL family.</text>
</comment>
<protein>
    <submittedName>
        <fullName evidence="9">Uncharacterized protein</fullName>
    </submittedName>
</protein>
<reference evidence="9" key="1">
    <citation type="submission" date="2020-02" db="EMBL/GenBank/DDBJ databases">
        <authorList>
            <person name="Scholz U."/>
            <person name="Mascher M."/>
            <person name="Fiebig A."/>
        </authorList>
    </citation>
    <scope>NUCLEOTIDE SEQUENCE</scope>
</reference>
<evidence type="ECO:0000256" key="8">
    <source>
        <dbReference type="SAM" id="SignalP"/>
    </source>
</evidence>
<keyword evidence="5" id="KW-0295">Fungicide</keyword>